<dbReference type="InterPro" id="IPR002828">
    <property type="entry name" value="SurE-like_Pase/nucleotidase"/>
</dbReference>
<comment type="similarity">
    <text evidence="1">Belongs to the SurE nucleotidase family.</text>
</comment>
<dbReference type="HAMAP" id="MF_00060">
    <property type="entry name" value="SurE"/>
    <property type="match status" value="1"/>
</dbReference>
<dbReference type="AlphaFoldDB" id="A0AB40CSB1"/>
<dbReference type="SUPFAM" id="SSF64167">
    <property type="entry name" value="SurE-like"/>
    <property type="match status" value="1"/>
</dbReference>
<evidence type="ECO:0000256" key="3">
    <source>
        <dbReference type="ARBA" id="ARBA00022801"/>
    </source>
</evidence>
<dbReference type="GO" id="GO:0008252">
    <property type="term" value="F:nucleotidase activity"/>
    <property type="evidence" value="ECO:0007669"/>
    <property type="project" value="InterPro"/>
</dbReference>
<proteinExistence type="inferred from homology"/>
<dbReference type="GO" id="GO:0005829">
    <property type="term" value="C:cytosol"/>
    <property type="evidence" value="ECO:0007669"/>
    <property type="project" value="TreeGrafter"/>
</dbReference>
<evidence type="ECO:0000256" key="1">
    <source>
        <dbReference type="ARBA" id="ARBA00011062"/>
    </source>
</evidence>
<dbReference type="PANTHER" id="PTHR30457:SF0">
    <property type="entry name" value="PHOSPHATASE, PUTATIVE (AFU_ORTHOLOGUE AFUA_4G01070)-RELATED"/>
    <property type="match status" value="1"/>
</dbReference>
<reference evidence="6" key="1">
    <citation type="submission" date="2025-08" db="UniProtKB">
        <authorList>
            <consortium name="RefSeq"/>
        </authorList>
    </citation>
    <scope>IDENTIFICATION</scope>
</reference>
<dbReference type="Pfam" id="PF01975">
    <property type="entry name" value="SurE"/>
    <property type="match status" value="1"/>
</dbReference>
<dbReference type="InterPro" id="IPR036523">
    <property type="entry name" value="SurE-like_sf"/>
</dbReference>
<organism evidence="5 6">
    <name type="scientific">Dioscorea cayennensis subsp. rotundata</name>
    <name type="common">White Guinea yam</name>
    <name type="synonym">Dioscorea rotundata</name>
    <dbReference type="NCBI Taxonomy" id="55577"/>
    <lineage>
        <taxon>Eukaryota</taxon>
        <taxon>Viridiplantae</taxon>
        <taxon>Streptophyta</taxon>
        <taxon>Embryophyta</taxon>
        <taxon>Tracheophyta</taxon>
        <taxon>Spermatophyta</taxon>
        <taxon>Magnoliopsida</taxon>
        <taxon>Liliopsida</taxon>
        <taxon>Dioscoreales</taxon>
        <taxon>Dioscoreaceae</taxon>
        <taxon>Dioscorea</taxon>
    </lineage>
</organism>
<evidence type="ECO:0000313" key="6">
    <source>
        <dbReference type="RefSeq" id="XP_039140988.1"/>
    </source>
</evidence>
<keyword evidence="2" id="KW-0479">Metal-binding</keyword>
<dbReference type="Gene3D" id="3.40.1210.10">
    <property type="entry name" value="Survival protein SurE-like phosphatase/nucleotidase"/>
    <property type="match status" value="1"/>
</dbReference>
<accession>A0AB40CSB1</accession>
<evidence type="ECO:0000256" key="2">
    <source>
        <dbReference type="ARBA" id="ARBA00022723"/>
    </source>
</evidence>
<keyword evidence="5" id="KW-1185">Reference proteome</keyword>
<protein>
    <submittedName>
        <fullName evidence="6">5'-nucleotidase SurE-like</fullName>
    </submittedName>
</protein>
<dbReference type="PANTHER" id="PTHR30457">
    <property type="entry name" value="5'-NUCLEOTIDASE SURE"/>
    <property type="match status" value="1"/>
</dbReference>
<evidence type="ECO:0000259" key="4">
    <source>
        <dbReference type="Pfam" id="PF01975"/>
    </source>
</evidence>
<gene>
    <name evidence="6" type="primary">LOC120278133</name>
</gene>
<name>A0AB40CSB1_DIOCR</name>
<dbReference type="InterPro" id="IPR030048">
    <property type="entry name" value="SurE"/>
</dbReference>
<keyword evidence="3" id="KW-0378">Hydrolase</keyword>
<dbReference type="GeneID" id="120278133"/>
<feature type="domain" description="Survival protein SurE-like phosphatase/nucleotidase" evidence="4">
    <location>
        <begin position="9"/>
        <end position="202"/>
    </location>
</feature>
<dbReference type="Proteomes" id="UP001515500">
    <property type="component" value="Chromosome 15"/>
</dbReference>
<sequence length="311" mass="33056">MDGAAIPTVLVTNDDGIDAAGLRLLVQALVSTGRCRVLVCAPASDQSGVGHGITWRHALPAKPVNIDGATAFAVAGTPADCASLGVSGALFNGIIPDLVLSGINIGSNCGYHIVYSGTVAGAREAFMRGVPSIGLSYDWVASRSSTHDLKLAAESCLPIINSVLNEIRNKTFPLESFLNVDVPTDVSNHKGFKLTRQGKSMIKIGWTQTSSGVSIKGDATANMYTNDTTDTEKISSSSPAQEQRWYKRVVRVTDTNSEKEEEGNDIDYQALQEGYITVTPLGALSCSEIDTVPYFRGWLLHVIDNSCSSSL</sequence>
<dbReference type="NCBIfam" id="TIGR00087">
    <property type="entry name" value="surE"/>
    <property type="match status" value="1"/>
</dbReference>
<evidence type="ECO:0000313" key="5">
    <source>
        <dbReference type="Proteomes" id="UP001515500"/>
    </source>
</evidence>
<dbReference type="RefSeq" id="XP_039140988.1">
    <property type="nucleotide sequence ID" value="XM_039285054.1"/>
</dbReference>
<dbReference type="GO" id="GO:0046872">
    <property type="term" value="F:metal ion binding"/>
    <property type="evidence" value="ECO:0007669"/>
    <property type="project" value="UniProtKB-KW"/>
</dbReference>